<accession>X1V6U1</accession>
<dbReference type="InterPro" id="IPR056738">
    <property type="entry name" value="NfeD1b_N"/>
</dbReference>
<feature type="non-terminal residue" evidence="2">
    <location>
        <position position="139"/>
    </location>
</feature>
<dbReference type="GO" id="GO:0005886">
    <property type="term" value="C:plasma membrane"/>
    <property type="evidence" value="ECO:0007669"/>
    <property type="project" value="TreeGrafter"/>
</dbReference>
<reference evidence="2" key="1">
    <citation type="journal article" date="2014" name="Front. Microbiol.">
        <title>High frequency of phylogenetically diverse reductive dehalogenase-homologous genes in deep subseafloor sedimentary metagenomes.</title>
        <authorList>
            <person name="Kawai M."/>
            <person name="Futagami T."/>
            <person name="Toyoda A."/>
            <person name="Takaki Y."/>
            <person name="Nishi S."/>
            <person name="Hori S."/>
            <person name="Arai W."/>
            <person name="Tsubouchi T."/>
            <person name="Morono Y."/>
            <person name="Uchiyama I."/>
            <person name="Ito T."/>
            <person name="Fujiyama A."/>
            <person name="Inagaki F."/>
            <person name="Takami H."/>
        </authorList>
    </citation>
    <scope>NUCLEOTIDE SEQUENCE</scope>
    <source>
        <strain evidence="2">Expedition CK06-06</strain>
    </source>
</reference>
<dbReference type="AlphaFoldDB" id="X1V6U1"/>
<dbReference type="CDD" id="cd07021">
    <property type="entry name" value="Clp_protease_NfeD_like"/>
    <property type="match status" value="1"/>
</dbReference>
<dbReference type="PANTHER" id="PTHR33507:SF3">
    <property type="entry name" value="INNER MEMBRANE PROTEIN YBBJ"/>
    <property type="match status" value="1"/>
</dbReference>
<gene>
    <name evidence="2" type="ORF">S12H4_51151</name>
</gene>
<feature type="domain" description="NfeD1b N-terminal" evidence="1">
    <location>
        <begin position="36"/>
        <end position="133"/>
    </location>
</feature>
<name>X1V6U1_9ZZZZ</name>
<evidence type="ECO:0000313" key="2">
    <source>
        <dbReference type="EMBL" id="GAJ11697.1"/>
    </source>
</evidence>
<proteinExistence type="predicted"/>
<dbReference type="EMBL" id="BARW01032292">
    <property type="protein sequence ID" value="GAJ11697.1"/>
    <property type="molecule type" value="Genomic_DNA"/>
</dbReference>
<organism evidence="2">
    <name type="scientific">marine sediment metagenome</name>
    <dbReference type="NCBI Taxonomy" id="412755"/>
    <lineage>
        <taxon>unclassified sequences</taxon>
        <taxon>metagenomes</taxon>
        <taxon>ecological metagenomes</taxon>
    </lineage>
</organism>
<comment type="caution">
    <text evidence="2">The sequence shown here is derived from an EMBL/GenBank/DDBJ whole genome shotgun (WGS) entry which is preliminary data.</text>
</comment>
<dbReference type="Pfam" id="PF25145">
    <property type="entry name" value="NfeD1b_N"/>
    <property type="match status" value="1"/>
</dbReference>
<evidence type="ECO:0000259" key="1">
    <source>
        <dbReference type="Pfam" id="PF25145"/>
    </source>
</evidence>
<dbReference type="PANTHER" id="PTHR33507">
    <property type="entry name" value="INNER MEMBRANE PROTEIN YBBJ"/>
    <property type="match status" value="1"/>
</dbReference>
<dbReference type="InterPro" id="IPR029045">
    <property type="entry name" value="ClpP/crotonase-like_dom_sf"/>
</dbReference>
<sequence>MKILHLKTISTVIIIILLFLFNGVDSGYTANTDGAKVYYTLLKGTINKKLATNFEGILKEAERTQAEALIIEIDTFGGRLDAAVRIKDILIDTKINTIAFINKKAISAGALVSLATRHIVMAPGSTIGAATPIRLTYWG</sequence>
<dbReference type="Gene3D" id="3.90.226.10">
    <property type="entry name" value="2-enoyl-CoA Hydratase, Chain A, domain 1"/>
    <property type="match status" value="1"/>
</dbReference>
<dbReference type="SUPFAM" id="SSF52096">
    <property type="entry name" value="ClpP/crotonase"/>
    <property type="match status" value="1"/>
</dbReference>
<protein>
    <recommendedName>
        <fullName evidence="1">NfeD1b N-terminal domain-containing protein</fullName>
    </recommendedName>
</protein>
<dbReference type="InterPro" id="IPR052165">
    <property type="entry name" value="Membrane_assoc_protease"/>
</dbReference>